<evidence type="ECO:0000259" key="5">
    <source>
        <dbReference type="Pfam" id="PF02668"/>
    </source>
</evidence>
<evidence type="ECO:0000256" key="4">
    <source>
        <dbReference type="SAM" id="MobiDB-lite"/>
    </source>
</evidence>
<dbReference type="Gene3D" id="3.60.130.10">
    <property type="entry name" value="Clavaminate synthase-like"/>
    <property type="match status" value="1"/>
</dbReference>
<evidence type="ECO:0000313" key="6">
    <source>
        <dbReference type="EMBL" id="AAZ23081.1"/>
    </source>
</evidence>
<dbReference type="GO" id="GO:0016491">
    <property type="term" value="F:oxidoreductase activity"/>
    <property type="evidence" value="ECO:0007669"/>
    <property type="project" value="UniProtKB-KW"/>
</dbReference>
<feature type="compositionally biased region" description="Pro residues" evidence="4">
    <location>
        <begin position="319"/>
        <end position="331"/>
    </location>
</feature>
<dbReference type="EMBL" id="DQ118863">
    <property type="protein sequence ID" value="AAZ23081.1"/>
    <property type="molecule type" value="Genomic_DNA"/>
</dbReference>
<dbReference type="AlphaFoldDB" id="Q45R79"/>
<evidence type="ECO:0000256" key="3">
    <source>
        <dbReference type="ARBA" id="ARBA00023004"/>
    </source>
</evidence>
<dbReference type="InterPro" id="IPR050411">
    <property type="entry name" value="AlphaKG_dependent_hydroxylases"/>
</dbReference>
<comment type="cofactor">
    <cofactor evidence="1">
        <name>Fe(2+)</name>
        <dbReference type="ChEBI" id="CHEBI:29033"/>
    </cofactor>
</comment>
<accession>Q45R79</accession>
<reference evidence="6" key="1">
    <citation type="journal article" date="2006" name="J. Ind. Microbiol. Biotechnol.">
        <title>The lipopeptide antibiotic A54145 biosynthetic gene cluster from Streptomyces fradiae.</title>
        <authorList>
            <person name="Miao V."/>
            <person name="Brost R."/>
            <person name="Chapple J."/>
            <person name="She K."/>
            <person name="Coeffet-Le Gal M.F."/>
            <person name="Baltz R.H."/>
        </authorList>
    </citation>
    <scope>NUCLEOTIDE SEQUENCE</scope>
    <source>
        <strain evidence="6">NRRL18158</strain>
    </source>
</reference>
<evidence type="ECO:0000256" key="1">
    <source>
        <dbReference type="ARBA" id="ARBA00001954"/>
    </source>
</evidence>
<keyword evidence="2" id="KW-0560">Oxidoreductase</keyword>
<organism evidence="6">
    <name type="scientific">Streptomyces fradiae</name>
    <name type="common">Streptomyces roseoflavus</name>
    <dbReference type="NCBI Taxonomy" id="1906"/>
    <lineage>
        <taxon>Bacteria</taxon>
        <taxon>Bacillati</taxon>
        <taxon>Actinomycetota</taxon>
        <taxon>Actinomycetes</taxon>
        <taxon>Kitasatosporales</taxon>
        <taxon>Streptomycetaceae</taxon>
        <taxon>Streptomyces</taxon>
    </lineage>
</organism>
<feature type="domain" description="TauD/TfdA-like" evidence="5">
    <location>
        <begin position="33"/>
        <end position="308"/>
    </location>
</feature>
<dbReference type="InterPro" id="IPR042098">
    <property type="entry name" value="TauD-like_sf"/>
</dbReference>
<name>Q45R79_STRFR</name>
<gene>
    <name evidence="6" type="primary">lptJ</name>
</gene>
<dbReference type="PANTHER" id="PTHR10696">
    <property type="entry name" value="GAMMA-BUTYROBETAINE HYDROXYLASE-RELATED"/>
    <property type="match status" value="1"/>
</dbReference>
<sequence>MEPTTAWRPAVISPDSHALPATADALAGLLQDSARTDELLAAHKVLFLSGFGVGPLELEKIMPLLLPDRLPYVFGNSPRTKVGHNVYTSTEYPAEFTISMHSEMSYAARWPARLLFYCERAADTGGATPVVDNAAWYRALDKDVRDAYAGGLRYTQNLHGGRGLGKSWQDTFETEDRSEVEEYLSRTGATWQWNARNGLRVSHVRPATIEHPATGERLWFNQSDQWHPATLGGEAAALMELLPPEELPQSVAFADGSPIPAEYARQVRDRGLEHAVDNDWRPGDLMLVDNVQAAHGRRPFTGDRRILVAMSDHGRPHRPGQPPRPPQEGHR</sequence>
<dbReference type="PANTHER" id="PTHR10696:SF21">
    <property type="entry name" value="TAUD_TFDA-LIKE DOMAIN-CONTAINING PROTEIN"/>
    <property type="match status" value="1"/>
</dbReference>
<dbReference type="InterPro" id="IPR003819">
    <property type="entry name" value="TauD/TfdA-like"/>
</dbReference>
<protein>
    <submittedName>
        <fullName evidence="6">Uncharacterized protein lptJ</fullName>
    </submittedName>
</protein>
<keyword evidence="3" id="KW-0408">Iron</keyword>
<feature type="region of interest" description="Disordered" evidence="4">
    <location>
        <begin position="311"/>
        <end position="331"/>
    </location>
</feature>
<evidence type="ECO:0000256" key="2">
    <source>
        <dbReference type="ARBA" id="ARBA00023002"/>
    </source>
</evidence>
<dbReference type="Pfam" id="PF02668">
    <property type="entry name" value="TauD"/>
    <property type="match status" value="1"/>
</dbReference>
<dbReference type="SUPFAM" id="SSF51197">
    <property type="entry name" value="Clavaminate synthase-like"/>
    <property type="match status" value="1"/>
</dbReference>
<proteinExistence type="predicted"/>